<dbReference type="EMBL" id="RBIM01000005">
    <property type="protein sequence ID" value="RKQ96175.1"/>
    <property type="molecule type" value="Genomic_DNA"/>
</dbReference>
<comment type="similarity">
    <text evidence="2">Belongs to the GSP M family.</text>
</comment>
<keyword evidence="5" id="KW-0997">Cell inner membrane</keyword>
<evidence type="ECO:0000256" key="2">
    <source>
        <dbReference type="ARBA" id="ARBA00010637"/>
    </source>
</evidence>
<evidence type="ECO:0000313" key="12">
    <source>
        <dbReference type="Proteomes" id="UP000273675"/>
    </source>
</evidence>
<evidence type="ECO:0000256" key="5">
    <source>
        <dbReference type="ARBA" id="ARBA00022519"/>
    </source>
</evidence>
<dbReference type="Gene3D" id="3.30.1360.100">
    <property type="entry name" value="General secretion pathway protein M, EpsM"/>
    <property type="match status" value="1"/>
</dbReference>
<evidence type="ECO:0000256" key="9">
    <source>
        <dbReference type="ARBA" id="ARBA00023136"/>
    </source>
</evidence>
<evidence type="ECO:0000313" key="11">
    <source>
        <dbReference type="EMBL" id="RKQ96175.1"/>
    </source>
</evidence>
<organism evidence="11 12">
    <name type="scientific">Maricaulis maris</name>
    <dbReference type="NCBI Taxonomy" id="74318"/>
    <lineage>
        <taxon>Bacteria</taxon>
        <taxon>Pseudomonadati</taxon>
        <taxon>Pseudomonadota</taxon>
        <taxon>Alphaproteobacteria</taxon>
        <taxon>Maricaulales</taxon>
        <taxon>Maricaulaceae</taxon>
        <taxon>Maricaulis</taxon>
    </lineage>
</organism>
<accession>A0A495D329</accession>
<evidence type="ECO:0000256" key="8">
    <source>
        <dbReference type="ARBA" id="ARBA00022989"/>
    </source>
</evidence>
<keyword evidence="3" id="KW-0813">Transport</keyword>
<evidence type="ECO:0000256" key="6">
    <source>
        <dbReference type="ARBA" id="ARBA00022692"/>
    </source>
</evidence>
<keyword evidence="4" id="KW-1003">Cell membrane</keyword>
<dbReference type="Pfam" id="PF04612">
    <property type="entry name" value="T2SSM"/>
    <property type="match status" value="1"/>
</dbReference>
<dbReference type="AlphaFoldDB" id="A0A495D329"/>
<evidence type="ECO:0000256" key="10">
    <source>
        <dbReference type="SAM" id="Phobius"/>
    </source>
</evidence>
<evidence type="ECO:0000256" key="7">
    <source>
        <dbReference type="ARBA" id="ARBA00022927"/>
    </source>
</evidence>
<dbReference type="GO" id="GO:0015628">
    <property type="term" value="P:protein secretion by the type II secretion system"/>
    <property type="evidence" value="ECO:0007669"/>
    <property type="project" value="InterPro"/>
</dbReference>
<keyword evidence="9 10" id="KW-0472">Membrane</keyword>
<gene>
    <name evidence="11" type="ORF">C7435_2427</name>
</gene>
<dbReference type="GO" id="GO:0015627">
    <property type="term" value="C:type II protein secretion system complex"/>
    <property type="evidence" value="ECO:0007669"/>
    <property type="project" value="InterPro"/>
</dbReference>
<feature type="transmembrane region" description="Helical" evidence="10">
    <location>
        <begin position="20"/>
        <end position="40"/>
    </location>
</feature>
<dbReference type="OrthoDB" id="7631999at2"/>
<comment type="caution">
    <text evidence="11">The sequence shown here is derived from an EMBL/GenBank/DDBJ whole genome shotgun (WGS) entry which is preliminary data.</text>
</comment>
<reference evidence="11 12" key="1">
    <citation type="submission" date="2018-10" db="EMBL/GenBank/DDBJ databases">
        <title>Genomic Encyclopedia of Type Strains, Phase IV (KMG-IV): sequencing the most valuable type-strain genomes for metagenomic binning, comparative biology and taxonomic classification.</title>
        <authorList>
            <person name="Goeker M."/>
        </authorList>
    </citation>
    <scope>NUCLEOTIDE SEQUENCE [LARGE SCALE GENOMIC DNA]</scope>
    <source>
        <strain evidence="11 12">DSM 4734</strain>
    </source>
</reference>
<evidence type="ECO:0000256" key="1">
    <source>
        <dbReference type="ARBA" id="ARBA00004377"/>
    </source>
</evidence>
<evidence type="ECO:0000256" key="3">
    <source>
        <dbReference type="ARBA" id="ARBA00022448"/>
    </source>
</evidence>
<dbReference type="InterPro" id="IPR007690">
    <property type="entry name" value="T2SS_GspM"/>
</dbReference>
<keyword evidence="7" id="KW-0653">Protein transport</keyword>
<proteinExistence type="inferred from homology"/>
<dbReference type="RefSeq" id="WP_121211773.1">
    <property type="nucleotide sequence ID" value="NZ_RBIM01000005.1"/>
</dbReference>
<sequence>MMSLLNPITAWWEGLTVREQVMLGIAGALAVVLAVTGLIVQPLMGVHDRARQDYAASMRLYRAVEADADRYRMLAAGQSASDVPTQSLRAVVGSLALRHDIALARMVPGEDGRLTVNIERAETAAVLRWLVDLEERYGVRPQASSLDRVADGFVSASIVLSRGGV</sequence>
<name>A0A495D329_9PROT</name>
<keyword evidence="6 10" id="KW-0812">Transmembrane</keyword>
<dbReference type="GO" id="GO:0005886">
    <property type="term" value="C:plasma membrane"/>
    <property type="evidence" value="ECO:0007669"/>
    <property type="project" value="UniProtKB-SubCell"/>
</dbReference>
<comment type="subcellular location">
    <subcellularLocation>
        <location evidence="1">Cell inner membrane</location>
        <topology evidence="1">Single-pass membrane protein</topology>
    </subcellularLocation>
</comment>
<protein>
    <submittedName>
        <fullName evidence="11">General secretion pathway protein M</fullName>
    </submittedName>
</protein>
<dbReference type="InterPro" id="IPR023229">
    <property type="entry name" value="T2SS_M_periplasmic_sf"/>
</dbReference>
<evidence type="ECO:0000256" key="4">
    <source>
        <dbReference type="ARBA" id="ARBA00022475"/>
    </source>
</evidence>
<keyword evidence="8 10" id="KW-1133">Transmembrane helix</keyword>
<dbReference type="Proteomes" id="UP000273675">
    <property type="component" value="Unassembled WGS sequence"/>
</dbReference>
<dbReference type="SUPFAM" id="SSF103054">
    <property type="entry name" value="General secretion pathway protein M, EpsM"/>
    <property type="match status" value="1"/>
</dbReference>